<evidence type="ECO:0000256" key="1">
    <source>
        <dbReference type="SAM" id="Phobius"/>
    </source>
</evidence>
<dbReference type="AlphaFoldDB" id="A0A5N6UCR5"/>
<keyword evidence="1" id="KW-1133">Transmembrane helix</keyword>
<gene>
    <name evidence="2" type="ORF">BDV40DRAFT_281392</name>
</gene>
<feature type="transmembrane region" description="Helical" evidence="1">
    <location>
        <begin position="62"/>
        <end position="81"/>
    </location>
</feature>
<dbReference type="Proteomes" id="UP000326950">
    <property type="component" value="Unassembled WGS sequence"/>
</dbReference>
<proteinExistence type="predicted"/>
<protein>
    <submittedName>
        <fullName evidence="2">Uncharacterized protein</fullName>
    </submittedName>
</protein>
<accession>A0A5N6UCR5</accession>
<evidence type="ECO:0000313" key="3">
    <source>
        <dbReference type="Proteomes" id="UP000326950"/>
    </source>
</evidence>
<organism evidence="2 3">
    <name type="scientific">Aspergillus tamarii</name>
    <dbReference type="NCBI Taxonomy" id="41984"/>
    <lineage>
        <taxon>Eukaryota</taxon>
        <taxon>Fungi</taxon>
        <taxon>Dikarya</taxon>
        <taxon>Ascomycota</taxon>
        <taxon>Pezizomycotina</taxon>
        <taxon>Eurotiomycetes</taxon>
        <taxon>Eurotiomycetidae</taxon>
        <taxon>Eurotiales</taxon>
        <taxon>Aspergillaceae</taxon>
        <taxon>Aspergillus</taxon>
        <taxon>Aspergillus subgen. Circumdati</taxon>
    </lineage>
</organism>
<keyword evidence="1" id="KW-0812">Transmembrane</keyword>
<feature type="transmembrane region" description="Helical" evidence="1">
    <location>
        <begin position="38"/>
        <end position="55"/>
    </location>
</feature>
<sequence>MVRFQRESSIAPVGPLCLDTRPWKEGSSSTDLFSYRPLWLNIVFFFFLPLHRLLLLFYHHHLLLHIILIFSFALLGENYYVSAFCPFP</sequence>
<keyword evidence="3" id="KW-1185">Reference proteome</keyword>
<reference evidence="2 3" key="1">
    <citation type="submission" date="2019-04" db="EMBL/GenBank/DDBJ databases">
        <title>Friends and foes A comparative genomics study of 23 Aspergillus species from section Flavi.</title>
        <authorList>
            <consortium name="DOE Joint Genome Institute"/>
            <person name="Kjaerbolling I."/>
            <person name="Vesth T."/>
            <person name="Frisvad J.C."/>
            <person name="Nybo J.L."/>
            <person name="Theobald S."/>
            <person name="Kildgaard S."/>
            <person name="Isbrandt T."/>
            <person name="Kuo A."/>
            <person name="Sato A."/>
            <person name="Lyhne E.K."/>
            <person name="Kogle M.E."/>
            <person name="Wiebenga A."/>
            <person name="Kun R.S."/>
            <person name="Lubbers R.J."/>
            <person name="Makela M.R."/>
            <person name="Barry K."/>
            <person name="Chovatia M."/>
            <person name="Clum A."/>
            <person name="Daum C."/>
            <person name="Haridas S."/>
            <person name="He G."/>
            <person name="LaButti K."/>
            <person name="Lipzen A."/>
            <person name="Mondo S."/>
            <person name="Riley R."/>
            <person name="Salamov A."/>
            <person name="Simmons B.A."/>
            <person name="Magnuson J.K."/>
            <person name="Henrissat B."/>
            <person name="Mortensen U.H."/>
            <person name="Larsen T.O."/>
            <person name="Devries R.P."/>
            <person name="Grigoriev I.V."/>
            <person name="Machida M."/>
            <person name="Baker S.E."/>
            <person name="Andersen M.R."/>
        </authorList>
    </citation>
    <scope>NUCLEOTIDE SEQUENCE [LARGE SCALE GENOMIC DNA]</scope>
    <source>
        <strain evidence="2 3">CBS 117626</strain>
    </source>
</reference>
<dbReference type="EMBL" id="ML738765">
    <property type="protein sequence ID" value="KAE8156367.1"/>
    <property type="molecule type" value="Genomic_DNA"/>
</dbReference>
<name>A0A5N6UCR5_ASPTM</name>
<keyword evidence="1" id="KW-0472">Membrane</keyword>
<evidence type="ECO:0000313" key="2">
    <source>
        <dbReference type="EMBL" id="KAE8156367.1"/>
    </source>
</evidence>